<sequence>MFRSTQTAGGNTTDPTASMENSSTEKQTKMRKKKGIRAFFRRTWKAVKRTVLCCYRGNKVAPEPISLQPEAQQDPAESQPGPSGLGLELTTDPGSSGLKSELTDVSDPVDLAFKLTDVPGPSSVEMTLTTDPADPEPSSVSDPSSLKLTPDSDPTSTEPLPVPGPSSLEPVAPQDVDNPQPGASNPELSPHTDLVDSQLVYVLCQSNLETTPDPDPDPDPAPEPVPGPSGLYAGLTPVPGPSGFGPAVGSFFSLYDVGVALGSGNYGTVYEGTRRSDGQKPGCKRPLLAEVALNLVVREPPRSPYIVQMYEWFEQHYRYILIMEYPHPCETLLSLTMRKGYLEEAVARGLMRQAVLAAKHCLDRGVFHCDIKPDNILVNTETMQLKLIDFGCGKLFKTSDCQEYKECPAVKATVRSLGALLFRMLNGICVVDMQMIPSSNLSSECCDLLNQCKGNSMTLDELLEHEWFRRS</sequence>
<dbReference type="EMBL" id="JACTAM010000016">
    <property type="protein sequence ID" value="KAI2655737.1"/>
    <property type="molecule type" value="Genomic_DNA"/>
</dbReference>
<comment type="similarity">
    <text evidence="1">Belongs to the protein kinase superfamily. CAMK Ser/Thr protein kinase family. PIM subfamily.</text>
</comment>
<evidence type="ECO:0000313" key="13">
    <source>
        <dbReference type="Proteomes" id="UP000830375"/>
    </source>
</evidence>
<dbReference type="SUPFAM" id="SSF56112">
    <property type="entry name" value="Protein kinase-like (PK-like)"/>
    <property type="match status" value="1"/>
</dbReference>
<dbReference type="PANTHER" id="PTHR22984">
    <property type="entry name" value="SERINE/THREONINE-PROTEIN KINASE PIM"/>
    <property type="match status" value="1"/>
</dbReference>
<feature type="compositionally biased region" description="Low complexity" evidence="10">
    <location>
        <begin position="136"/>
        <end position="145"/>
    </location>
</feature>
<keyword evidence="6 12" id="KW-0418">Kinase</keyword>
<comment type="catalytic activity">
    <reaction evidence="8">
        <text>L-threonyl-[protein] + ATP = O-phospho-L-threonyl-[protein] + ADP + H(+)</text>
        <dbReference type="Rhea" id="RHEA:46608"/>
        <dbReference type="Rhea" id="RHEA-COMP:11060"/>
        <dbReference type="Rhea" id="RHEA-COMP:11605"/>
        <dbReference type="ChEBI" id="CHEBI:15378"/>
        <dbReference type="ChEBI" id="CHEBI:30013"/>
        <dbReference type="ChEBI" id="CHEBI:30616"/>
        <dbReference type="ChEBI" id="CHEBI:61977"/>
        <dbReference type="ChEBI" id="CHEBI:456216"/>
        <dbReference type="EC" id="2.7.11.1"/>
    </reaction>
</comment>
<organism evidence="12 13">
    <name type="scientific">Labeo rohita</name>
    <name type="common">Indian major carp</name>
    <name type="synonym">Cyprinus rohita</name>
    <dbReference type="NCBI Taxonomy" id="84645"/>
    <lineage>
        <taxon>Eukaryota</taxon>
        <taxon>Metazoa</taxon>
        <taxon>Chordata</taxon>
        <taxon>Craniata</taxon>
        <taxon>Vertebrata</taxon>
        <taxon>Euteleostomi</taxon>
        <taxon>Actinopterygii</taxon>
        <taxon>Neopterygii</taxon>
        <taxon>Teleostei</taxon>
        <taxon>Ostariophysi</taxon>
        <taxon>Cypriniformes</taxon>
        <taxon>Cyprinidae</taxon>
        <taxon>Labeoninae</taxon>
        <taxon>Labeonini</taxon>
        <taxon>Labeo</taxon>
    </lineage>
</organism>
<feature type="region of interest" description="Disordered" evidence="10">
    <location>
        <begin position="1"/>
        <end position="34"/>
    </location>
</feature>
<keyword evidence="13" id="KW-1185">Reference proteome</keyword>
<evidence type="ECO:0000256" key="4">
    <source>
        <dbReference type="ARBA" id="ARBA00022679"/>
    </source>
</evidence>
<feature type="region of interest" description="Disordered" evidence="10">
    <location>
        <begin position="58"/>
        <end position="191"/>
    </location>
</feature>
<evidence type="ECO:0000313" key="12">
    <source>
        <dbReference type="EMBL" id="KAI2655737.1"/>
    </source>
</evidence>
<keyword evidence="3" id="KW-0723">Serine/threonine-protein kinase</keyword>
<reference evidence="12 13" key="1">
    <citation type="submission" date="2022-01" db="EMBL/GenBank/DDBJ databases">
        <title>A high-quality chromosome-level genome assembly of rohu carp, Labeo rohita.</title>
        <authorList>
            <person name="Arick M.A. II"/>
            <person name="Hsu C.-Y."/>
            <person name="Magbanua Z."/>
            <person name="Pechanova O."/>
            <person name="Grover C."/>
            <person name="Miller E."/>
            <person name="Thrash A."/>
            <person name="Ezzel L."/>
            <person name="Alam S."/>
            <person name="Benzie J."/>
            <person name="Hamilton M."/>
            <person name="Karsi A."/>
            <person name="Lawrence M.L."/>
            <person name="Peterson D.G."/>
        </authorList>
    </citation>
    <scope>NUCLEOTIDE SEQUENCE [LARGE SCALE GENOMIC DNA]</scope>
    <source>
        <strain evidence="13">BAU-BD-2019</strain>
        <tissue evidence="12">Blood</tissue>
    </source>
</reference>
<evidence type="ECO:0000256" key="1">
    <source>
        <dbReference type="ARBA" id="ARBA00005505"/>
    </source>
</evidence>
<comment type="catalytic activity">
    <reaction evidence="9">
        <text>L-seryl-[protein] + ATP = O-phospho-L-seryl-[protein] + ADP + H(+)</text>
        <dbReference type="Rhea" id="RHEA:17989"/>
        <dbReference type="Rhea" id="RHEA-COMP:9863"/>
        <dbReference type="Rhea" id="RHEA-COMP:11604"/>
        <dbReference type="ChEBI" id="CHEBI:15378"/>
        <dbReference type="ChEBI" id="CHEBI:29999"/>
        <dbReference type="ChEBI" id="CHEBI:30616"/>
        <dbReference type="ChEBI" id="CHEBI:83421"/>
        <dbReference type="ChEBI" id="CHEBI:456216"/>
        <dbReference type="EC" id="2.7.11.1"/>
    </reaction>
</comment>
<dbReference type="Gene3D" id="1.10.510.10">
    <property type="entry name" value="Transferase(Phosphotransferase) domain 1"/>
    <property type="match status" value="1"/>
</dbReference>
<evidence type="ECO:0000256" key="10">
    <source>
        <dbReference type="SAM" id="MobiDB-lite"/>
    </source>
</evidence>
<keyword evidence="7" id="KW-0067">ATP-binding</keyword>
<dbReference type="GO" id="GO:0016301">
    <property type="term" value="F:kinase activity"/>
    <property type="evidence" value="ECO:0007669"/>
    <property type="project" value="UniProtKB-KW"/>
</dbReference>
<feature type="region of interest" description="Disordered" evidence="10">
    <location>
        <begin position="208"/>
        <end position="237"/>
    </location>
</feature>
<gene>
    <name evidence="12" type="ORF">H4Q32_024342</name>
</gene>
<evidence type="ECO:0000256" key="6">
    <source>
        <dbReference type="ARBA" id="ARBA00022777"/>
    </source>
</evidence>
<dbReference type="InterPro" id="IPR000719">
    <property type="entry name" value="Prot_kinase_dom"/>
</dbReference>
<evidence type="ECO:0000256" key="8">
    <source>
        <dbReference type="ARBA" id="ARBA00047899"/>
    </source>
</evidence>
<evidence type="ECO:0000259" key="11">
    <source>
        <dbReference type="PROSITE" id="PS50011"/>
    </source>
</evidence>
<dbReference type="Gene3D" id="3.30.200.20">
    <property type="entry name" value="Phosphorylase Kinase, domain 1"/>
    <property type="match status" value="1"/>
</dbReference>
<dbReference type="InterPro" id="IPR051138">
    <property type="entry name" value="PIM_Ser/Thr_kinase"/>
</dbReference>
<dbReference type="PROSITE" id="PS00108">
    <property type="entry name" value="PROTEIN_KINASE_ST"/>
    <property type="match status" value="1"/>
</dbReference>
<name>A0ABQ8M0J0_LABRO</name>
<dbReference type="InterPro" id="IPR011009">
    <property type="entry name" value="Kinase-like_dom_sf"/>
</dbReference>
<feature type="compositionally biased region" description="Polar residues" evidence="10">
    <location>
        <begin position="1"/>
        <end position="25"/>
    </location>
</feature>
<evidence type="ECO:0000256" key="9">
    <source>
        <dbReference type="ARBA" id="ARBA00048679"/>
    </source>
</evidence>
<dbReference type="InterPro" id="IPR008271">
    <property type="entry name" value="Ser/Thr_kinase_AS"/>
</dbReference>
<evidence type="ECO:0000256" key="5">
    <source>
        <dbReference type="ARBA" id="ARBA00022741"/>
    </source>
</evidence>
<comment type="caution">
    <text evidence="12">The sequence shown here is derived from an EMBL/GenBank/DDBJ whole genome shotgun (WGS) entry which is preliminary data.</text>
</comment>
<dbReference type="SMART" id="SM00220">
    <property type="entry name" value="S_TKc"/>
    <property type="match status" value="1"/>
</dbReference>
<keyword evidence="4" id="KW-0808">Transferase</keyword>
<evidence type="ECO:0000256" key="3">
    <source>
        <dbReference type="ARBA" id="ARBA00022527"/>
    </source>
</evidence>
<evidence type="ECO:0000256" key="7">
    <source>
        <dbReference type="ARBA" id="ARBA00022840"/>
    </source>
</evidence>
<accession>A0ABQ8M0J0</accession>
<proteinExistence type="inferred from homology"/>
<dbReference type="Pfam" id="PF00069">
    <property type="entry name" value="Pkinase"/>
    <property type="match status" value="1"/>
</dbReference>
<dbReference type="EC" id="2.7.11.1" evidence="2"/>
<keyword evidence="5" id="KW-0547">Nucleotide-binding</keyword>
<dbReference type="PROSITE" id="PS50011">
    <property type="entry name" value="PROTEIN_KINASE_DOM"/>
    <property type="match status" value="1"/>
</dbReference>
<evidence type="ECO:0000256" key="2">
    <source>
        <dbReference type="ARBA" id="ARBA00012513"/>
    </source>
</evidence>
<dbReference type="Proteomes" id="UP000830375">
    <property type="component" value="Unassembled WGS sequence"/>
</dbReference>
<protein>
    <recommendedName>
        <fullName evidence="2">non-specific serine/threonine protein kinase</fullName>
        <ecNumber evidence="2">2.7.11.1</ecNumber>
    </recommendedName>
</protein>
<dbReference type="PANTHER" id="PTHR22984:SF11">
    <property type="entry name" value="AURORA KINASE-RELATED"/>
    <property type="match status" value="1"/>
</dbReference>
<feature type="domain" description="Protein kinase" evidence="11">
    <location>
        <begin position="255"/>
        <end position="471"/>
    </location>
</feature>